<reference evidence="2" key="1">
    <citation type="submission" date="2021-01" db="EMBL/GenBank/DDBJ databases">
        <title>Whole genome shotgun sequence of Acrocarpospora phusangensis NBRC 108782.</title>
        <authorList>
            <person name="Komaki H."/>
            <person name="Tamura T."/>
        </authorList>
    </citation>
    <scope>NUCLEOTIDE SEQUENCE</scope>
    <source>
        <strain evidence="2">NBRC 108782</strain>
    </source>
</reference>
<accession>A0A919QFE7</accession>
<evidence type="ECO:0000313" key="2">
    <source>
        <dbReference type="EMBL" id="GIH28154.1"/>
    </source>
</evidence>
<proteinExistence type="predicted"/>
<sequence>MITDAIDRHIKDQDDDGTSGILVPARNGPTRSTSLIKDQNPGSESIGWPGLTLVERVTGIEPALSAWESVTDLGALSWEHRAQVTVSRIPVRLRE</sequence>
<gene>
    <name evidence="2" type="ORF">Aph01nite_64640</name>
</gene>
<dbReference type="Proteomes" id="UP000640052">
    <property type="component" value="Unassembled WGS sequence"/>
</dbReference>
<protein>
    <submittedName>
        <fullName evidence="2">Uncharacterized protein</fullName>
    </submittedName>
</protein>
<feature type="compositionally biased region" description="Polar residues" evidence="1">
    <location>
        <begin position="29"/>
        <end position="43"/>
    </location>
</feature>
<dbReference type="AlphaFoldDB" id="A0A919QFE7"/>
<comment type="caution">
    <text evidence="2">The sequence shown here is derived from an EMBL/GenBank/DDBJ whole genome shotgun (WGS) entry which is preliminary data.</text>
</comment>
<name>A0A919QFE7_9ACTN</name>
<organism evidence="2 3">
    <name type="scientific">Acrocarpospora phusangensis</name>
    <dbReference type="NCBI Taxonomy" id="1070424"/>
    <lineage>
        <taxon>Bacteria</taxon>
        <taxon>Bacillati</taxon>
        <taxon>Actinomycetota</taxon>
        <taxon>Actinomycetes</taxon>
        <taxon>Streptosporangiales</taxon>
        <taxon>Streptosporangiaceae</taxon>
        <taxon>Acrocarpospora</taxon>
    </lineage>
</organism>
<keyword evidence="3" id="KW-1185">Reference proteome</keyword>
<evidence type="ECO:0000313" key="3">
    <source>
        <dbReference type="Proteomes" id="UP000640052"/>
    </source>
</evidence>
<feature type="compositionally biased region" description="Basic and acidic residues" evidence="1">
    <location>
        <begin position="1"/>
        <end position="12"/>
    </location>
</feature>
<evidence type="ECO:0000256" key="1">
    <source>
        <dbReference type="SAM" id="MobiDB-lite"/>
    </source>
</evidence>
<feature type="region of interest" description="Disordered" evidence="1">
    <location>
        <begin position="1"/>
        <end position="43"/>
    </location>
</feature>
<dbReference type="EMBL" id="BOOA01000073">
    <property type="protein sequence ID" value="GIH28154.1"/>
    <property type="molecule type" value="Genomic_DNA"/>
</dbReference>